<proteinExistence type="predicted"/>
<evidence type="ECO:0000313" key="2">
    <source>
        <dbReference type="Proteomes" id="UP000540698"/>
    </source>
</evidence>
<name>A0A7X6L4Q0_9NOCA</name>
<evidence type="ECO:0000313" key="1">
    <source>
        <dbReference type="EMBL" id="NKY27677.1"/>
    </source>
</evidence>
<dbReference type="EMBL" id="JAAXOS010000007">
    <property type="protein sequence ID" value="NKY27677.1"/>
    <property type="molecule type" value="Genomic_DNA"/>
</dbReference>
<keyword evidence="2" id="KW-1185">Reference proteome</keyword>
<organism evidence="1 2">
    <name type="scientific">Nocardia gamkensis</name>
    <dbReference type="NCBI Taxonomy" id="352869"/>
    <lineage>
        <taxon>Bacteria</taxon>
        <taxon>Bacillati</taxon>
        <taxon>Actinomycetota</taxon>
        <taxon>Actinomycetes</taxon>
        <taxon>Mycobacteriales</taxon>
        <taxon>Nocardiaceae</taxon>
        <taxon>Nocardia</taxon>
    </lineage>
</organism>
<reference evidence="1 2" key="1">
    <citation type="submission" date="2020-04" db="EMBL/GenBank/DDBJ databases">
        <title>MicrobeNet Type strains.</title>
        <authorList>
            <person name="Nicholson A.C."/>
        </authorList>
    </citation>
    <scope>NUCLEOTIDE SEQUENCE [LARGE SCALE GENOMIC DNA]</scope>
    <source>
        <strain evidence="1 2">DSM 44956</strain>
    </source>
</reference>
<sequence length="62" mass="7123">MAESQQKQRREWTSEELAYLDEVQQRLAGPLTQHQLGVLRRWWNGGYASSHHRDGADQATSG</sequence>
<comment type="caution">
    <text evidence="1">The sequence shown here is derived from an EMBL/GenBank/DDBJ whole genome shotgun (WGS) entry which is preliminary data.</text>
</comment>
<gene>
    <name evidence="1" type="ORF">HGB38_15775</name>
</gene>
<dbReference type="Proteomes" id="UP000540698">
    <property type="component" value="Unassembled WGS sequence"/>
</dbReference>
<dbReference type="RefSeq" id="WP_157113903.1">
    <property type="nucleotide sequence ID" value="NZ_JAAXOS010000007.1"/>
</dbReference>
<protein>
    <submittedName>
        <fullName evidence="1">Uncharacterized protein</fullName>
    </submittedName>
</protein>
<dbReference type="AlphaFoldDB" id="A0A7X6L4Q0"/>
<accession>A0A7X6L4Q0</accession>